<feature type="region of interest" description="Disordered" evidence="1">
    <location>
        <begin position="1"/>
        <end position="23"/>
    </location>
</feature>
<comment type="caution">
    <text evidence="2">The sequence shown here is derived from an EMBL/GenBank/DDBJ whole genome shotgun (WGS) entry which is preliminary data.</text>
</comment>
<evidence type="ECO:0000313" key="3">
    <source>
        <dbReference type="Proteomes" id="UP000759537"/>
    </source>
</evidence>
<dbReference type="EMBL" id="WHVB01000024">
    <property type="protein sequence ID" value="KAF8471014.1"/>
    <property type="molecule type" value="Genomic_DNA"/>
</dbReference>
<evidence type="ECO:0000256" key="1">
    <source>
        <dbReference type="SAM" id="MobiDB-lite"/>
    </source>
</evidence>
<reference evidence="2" key="1">
    <citation type="submission" date="2019-10" db="EMBL/GenBank/DDBJ databases">
        <authorList>
            <consortium name="DOE Joint Genome Institute"/>
            <person name="Kuo A."/>
            <person name="Miyauchi S."/>
            <person name="Kiss E."/>
            <person name="Drula E."/>
            <person name="Kohler A."/>
            <person name="Sanchez-Garcia M."/>
            <person name="Andreopoulos B."/>
            <person name="Barry K.W."/>
            <person name="Bonito G."/>
            <person name="Buee M."/>
            <person name="Carver A."/>
            <person name="Chen C."/>
            <person name="Cichocki N."/>
            <person name="Clum A."/>
            <person name="Culley D."/>
            <person name="Crous P.W."/>
            <person name="Fauchery L."/>
            <person name="Girlanda M."/>
            <person name="Hayes R."/>
            <person name="Keri Z."/>
            <person name="LaButti K."/>
            <person name="Lipzen A."/>
            <person name="Lombard V."/>
            <person name="Magnuson J."/>
            <person name="Maillard F."/>
            <person name="Morin E."/>
            <person name="Murat C."/>
            <person name="Nolan M."/>
            <person name="Ohm R."/>
            <person name="Pangilinan J."/>
            <person name="Pereira M."/>
            <person name="Perotto S."/>
            <person name="Peter M."/>
            <person name="Riley R."/>
            <person name="Sitrit Y."/>
            <person name="Stielow B."/>
            <person name="Szollosi G."/>
            <person name="Zifcakova L."/>
            <person name="Stursova M."/>
            <person name="Spatafora J.W."/>
            <person name="Tedersoo L."/>
            <person name="Vaario L.-M."/>
            <person name="Yamada A."/>
            <person name="Yan M."/>
            <person name="Wang P."/>
            <person name="Xu J."/>
            <person name="Bruns T."/>
            <person name="Baldrian P."/>
            <person name="Vilgalys R."/>
            <person name="Henrissat B."/>
            <person name="Grigoriev I.V."/>
            <person name="Hibbett D."/>
            <person name="Nagy L.G."/>
            <person name="Martin F.M."/>
        </authorList>
    </citation>
    <scope>NUCLEOTIDE SEQUENCE</scope>
    <source>
        <strain evidence="2">Prilba</strain>
    </source>
</reference>
<dbReference type="Proteomes" id="UP000759537">
    <property type="component" value="Unassembled WGS sequence"/>
</dbReference>
<reference evidence="2" key="2">
    <citation type="journal article" date="2020" name="Nat. Commun.">
        <title>Large-scale genome sequencing of mycorrhizal fungi provides insights into the early evolution of symbiotic traits.</title>
        <authorList>
            <person name="Miyauchi S."/>
            <person name="Kiss E."/>
            <person name="Kuo A."/>
            <person name="Drula E."/>
            <person name="Kohler A."/>
            <person name="Sanchez-Garcia M."/>
            <person name="Morin E."/>
            <person name="Andreopoulos B."/>
            <person name="Barry K.W."/>
            <person name="Bonito G."/>
            <person name="Buee M."/>
            <person name="Carver A."/>
            <person name="Chen C."/>
            <person name="Cichocki N."/>
            <person name="Clum A."/>
            <person name="Culley D."/>
            <person name="Crous P.W."/>
            <person name="Fauchery L."/>
            <person name="Girlanda M."/>
            <person name="Hayes R.D."/>
            <person name="Keri Z."/>
            <person name="LaButti K."/>
            <person name="Lipzen A."/>
            <person name="Lombard V."/>
            <person name="Magnuson J."/>
            <person name="Maillard F."/>
            <person name="Murat C."/>
            <person name="Nolan M."/>
            <person name="Ohm R.A."/>
            <person name="Pangilinan J."/>
            <person name="Pereira M.F."/>
            <person name="Perotto S."/>
            <person name="Peter M."/>
            <person name="Pfister S."/>
            <person name="Riley R."/>
            <person name="Sitrit Y."/>
            <person name="Stielow J.B."/>
            <person name="Szollosi G."/>
            <person name="Zifcakova L."/>
            <person name="Stursova M."/>
            <person name="Spatafora J.W."/>
            <person name="Tedersoo L."/>
            <person name="Vaario L.M."/>
            <person name="Yamada A."/>
            <person name="Yan M."/>
            <person name="Wang P."/>
            <person name="Xu J."/>
            <person name="Bruns T."/>
            <person name="Baldrian P."/>
            <person name="Vilgalys R."/>
            <person name="Dunand C."/>
            <person name="Henrissat B."/>
            <person name="Grigoriev I.V."/>
            <person name="Hibbett D."/>
            <person name="Nagy L.G."/>
            <person name="Martin F.M."/>
        </authorList>
    </citation>
    <scope>NUCLEOTIDE SEQUENCE</scope>
    <source>
        <strain evidence="2">Prilba</strain>
    </source>
</reference>
<keyword evidence="3" id="KW-1185">Reference proteome</keyword>
<organism evidence="2 3">
    <name type="scientific">Russula ochroleuca</name>
    <dbReference type="NCBI Taxonomy" id="152965"/>
    <lineage>
        <taxon>Eukaryota</taxon>
        <taxon>Fungi</taxon>
        <taxon>Dikarya</taxon>
        <taxon>Basidiomycota</taxon>
        <taxon>Agaricomycotina</taxon>
        <taxon>Agaricomycetes</taxon>
        <taxon>Russulales</taxon>
        <taxon>Russulaceae</taxon>
        <taxon>Russula</taxon>
    </lineage>
</organism>
<protein>
    <submittedName>
        <fullName evidence="2">Uncharacterized protein</fullName>
    </submittedName>
</protein>
<dbReference type="OrthoDB" id="3215422at2759"/>
<sequence>MASSRSQTTSGPSSKPKLPRDPDLIFELNQARRAKVTREVQGLRSGTCPSAPNRFPRSAYAHRNPYAAFLEWPTLEGLEAFVEKKTEYGEMMEDHVADVQAVVREQLVFVEGLKRAAKLAEERRLQEFQQALERMNPAEAEAARKAEQERALRLQRQYVARLAEMDAKWARIRARVRAESP</sequence>
<accession>A0A9P5JZK9</accession>
<name>A0A9P5JZK9_9AGAM</name>
<gene>
    <name evidence="2" type="ORF">DFH94DRAFT_208052</name>
</gene>
<dbReference type="AlphaFoldDB" id="A0A9P5JZK9"/>
<feature type="compositionally biased region" description="Low complexity" evidence="1">
    <location>
        <begin position="1"/>
        <end position="14"/>
    </location>
</feature>
<evidence type="ECO:0000313" key="2">
    <source>
        <dbReference type="EMBL" id="KAF8471014.1"/>
    </source>
</evidence>
<proteinExistence type="predicted"/>